<keyword evidence="3" id="KW-1185">Reference proteome</keyword>
<evidence type="ECO:0000313" key="3">
    <source>
        <dbReference type="Proteomes" id="UP000192578"/>
    </source>
</evidence>
<sequence length="163" mass="18930">MPGFSVEDARKRVEIFIRNIQPYVRLLPRNNPDLLEHILDTYEQEELQRLNDELQEKKRLLEERLAELNIRLQELEDLKNRLERERKQLAEYCDSMEVHVLQLEHQLSEAMEEADRLQLTQSTQPPSSSPSDTSSDSSSNSSDEDDETLGGEDCGMGRQDISD</sequence>
<feature type="region of interest" description="Disordered" evidence="1">
    <location>
        <begin position="109"/>
        <end position="163"/>
    </location>
</feature>
<feature type="compositionally biased region" description="Low complexity" evidence="1">
    <location>
        <begin position="118"/>
        <end position="141"/>
    </location>
</feature>
<protein>
    <submittedName>
        <fullName evidence="2">Uncharacterized protein</fullName>
    </submittedName>
</protein>
<name>A0A1W0WRI3_HYPEX</name>
<proteinExistence type="predicted"/>
<evidence type="ECO:0000313" key="2">
    <source>
        <dbReference type="EMBL" id="OQV17799.1"/>
    </source>
</evidence>
<reference evidence="3" key="1">
    <citation type="submission" date="2017-01" db="EMBL/GenBank/DDBJ databases">
        <title>Comparative genomics of anhydrobiosis in the tardigrade Hypsibius dujardini.</title>
        <authorList>
            <person name="Yoshida Y."/>
            <person name="Koutsovoulos G."/>
            <person name="Laetsch D."/>
            <person name="Stevens L."/>
            <person name="Kumar S."/>
            <person name="Horikawa D."/>
            <person name="Ishino K."/>
            <person name="Komine S."/>
            <person name="Tomita M."/>
            <person name="Blaxter M."/>
            <person name="Arakawa K."/>
        </authorList>
    </citation>
    <scope>NUCLEOTIDE SEQUENCE [LARGE SCALE GENOMIC DNA]</scope>
    <source>
        <strain evidence="3">Z151</strain>
    </source>
</reference>
<evidence type="ECO:0000256" key="1">
    <source>
        <dbReference type="SAM" id="MobiDB-lite"/>
    </source>
</evidence>
<organism evidence="2 3">
    <name type="scientific">Hypsibius exemplaris</name>
    <name type="common">Freshwater tardigrade</name>
    <dbReference type="NCBI Taxonomy" id="2072580"/>
    <lineage>
        <taxon>Eukaryota</taxon>
        <taxon>Metazoa</taxon>
        <taxon>Ecdysozoa</taxon>
        <taxon>Tardigrada</taxon>
        <taxon>Eutardigrada</taxon>
        <taxon>Parachela</taxon>
        <taxon>Hypsibioidea</taxon>
        <taxon>Hypsibiidae</taxon>
        <taxon>Hypsibius</taxon>
    </lineage>
</organism>
<dbReference type="AlphaFoldDB" id="A0A1W0WRI3"/>
<accession>A0A1W0WRI3</accession>
<dbReference type="Proteomes" id="UP000192578">
    <property type="component" value="Unassembled WGS sequence"/>
</dbReference>
<dbReference type="EMBL" id="MTYJ01000056">
    <property type="protein sequence ID" value="OQV17799.1"/>
    <property type="molecule type" value="Genomic_DNA"/>
</dbReference>
<gene>
    <name evidence="2" type="ORF">BV898_08095</name>
</gene>
<comment type="caution">
    <text evidence="2">The sequence shown here is derived from an EMBL/GenBank/DDBJ whole genome shotgun (WGS) entry which is preliminary data.</text>
</comment>